<evidence type="ECO:0008006" key="3">
    <source>
        <dbReference type="Google" id="ProtNLM"/>
    </source>
</evidence>
<sequence length="158" mass="16582">MMLGTILTVVMAAGGTADALAQFQVKNVGMQVPAAWTQSVEDGTTKFLAPSGDAYFLVDVGAVQTAGMKASVCVDKIVKGSGGSNWERLKVGGQPAARRADQDQSTNGGVVETLTYVGCDGRTTWSVVFHMEQNKKERFAPLAEKVATSVKIVRAGGK</sequence>
<reference evidence="1 2" key="1">
    <citation type="submission" date="2021-02" db="EMBL/GenBank/DDBJ databases">
        <title>De Novo genome assembly of isolated myxobacteria.</title>
        <authorList>
            <person name="Stevens D.C."/>
        </authorList>
    </citation>
    <scope>NUCLEOTIDE SEQUENCE [LARGE SCALE GENOMIC DNA]</scope>
    <source>
        <strain evidence="1 2">SCHIC003</strain>
    </source>
</reference>
<keyword evidence="2" id="KW-1185">Reference proteome</keyword>
<evidence type="ECO:0000313" key="1">
    <source>
        <dbReference type="EMBL" id="QSQ14939.1"/>
    </source>
</evidence>
<organism evidence="1 2">
    <name type="scientific">Myxococcus landrumensis</name>
    <dbReference type="NCBI Taxonomy" id="2813577"/>
    <lineage>
        <taxon>Bacteria</taxon>
        <taxon>Pseudomonadati</taxon>
        <taxon>Myxococcota</taxon>
        <taxon>Myxococcia</taxon>
        <taxon>Myxococcales</taxon>
        <taxon>Cystobacterineae</taxon>
        <taxon>Myxococcaceae</taxon>
        <taxon>Myxococcus</taxon>
    </lineage>
</organism>
<evidence type="ECO:0000313" key="2">
    <source>
        <dbReference type="Proteomes" id="UP000663090"/>
    </source>
</evidence>
<dbReference type="EMBL" id="CP071091">
    <property type="protein sequence ID" value="QSQ14939.1"/>
    <property type="molecule type" value="Genomic_DNA"/>
</dbReference>
<name>A0ABX7N882_9BACT</name>
<dbReference type="Proteomes" id="UP000663090">
    <property type="component" value="Chromosome"/>
</dbReference>
<protein>
    <recommendedName>
        <fullName evidence="3">Lipoprotein</fullName>
    </recommendedName>
</protein>
<accession>A0ABX7N882</accession>
<dbReference type="RefSeq" id="WP_206716688.1">
    <property type="nucleotide sequence ID" value="NZ_CP071091.1"/>
</dbReference>
<proteinExistence type="predicted"/>
<gene>
    <name evidence="1" type="ORF">JY572_02315</name>
</gene>